<gene>
    <name evidence="1" type="ORF">Bca52824_029230</name>
</gene>
<proteinExistence type="predicted"/>
<protein>
    <submittedName>
        <fullName evidence="1">Uncharacterized protein</fullName>
    </submittedName>
</protein>
<name>A0A8X7VDM8_BRACI</name>
<dbReference type="Proteomes" id="UP000886595">
    <property type="component" value="Unassembled WGS sequence"/>
</dbReference>
<evidence type="ECO:0000313" key="1">
    <source>
        <dbReference type="EMBL" id="KAG2309482.1"/>
    </source>
</evidence>
<organism evidence="1 2">
    <name type="scientific">Brassica carinata</name>
    <name type="common">Ethiopian mustard</name>
    <name type="synonym">Abyssinian cabbage</name>
    <dbReference type="NCBI Taxonomy" id="52824"/>
    <lineage>
        <taxon>Eukaryota</taxon>
        <taxon>Viridiplantae</taxon>
        <taxon>Streptophyta</taxon>
        <taxon>Embryophyta</taxon>
        <taxon>Tracheophyta</taxon>
        <taxon>Spermatophyta</taxon>
        <taxon>Magnoliopsida</taxon>
        <taxon>eudicotyledons</taxon>
        <taxon>Gunneridae</taxon>
        <taxon>Pentapetalae</taxon>
        <taxon>rosids</taxon>
        <taxon>malvids</taxon>
        <taxon>Brassicales</taxon>
        <taxon>Brassicaceae</taxon>
        <taxon>Brassiceae</taxon>
        <taxon>Brassica</taxon>
    </lineage>
</organism>
<evidence type="ECO:0000313" key="2">
    <source>
        <dbReference type="Proteomes" id="UP000886595"/>
    </source>
</evidence>
<comment type="caution">
    <text evidence="1">The sequence shown here is derived from an EMBL/GenBank/DDBJ whole genome shotgun (WGS) entry which is preliminary data.</text>
</comment>
<reference evidence="1 2" key="1">
    <citation type="submission" date="2020-02" db="EMBL/GenBank/DDBJ databases">
        <authorList>
            <person name="Ma Q."/>
            <person name="Huang Y."/>
            <person name="Song X."/>
            <person name="Pei D."/>
        </authorList>
    </citation>
    <scope>NUCLEOTIDE SEQUENCE [LARGE SCALE GENOMIC DNA]</scope>
    <source>
        <strain evidence="1">Sxm20200214</strain>
        <tissue evidence="1">Leaf</tissue>
    </source>
</reference>
<dbReference type="EMBL" id="JAAMPC010000006">
    <property type="protein sequence ID" value="KAG2309482.1"/>
    <property type="molecule type" value="Genomic_DNA"/>
</dbReference>
<dbReference type="AlphaFoldDB" id="A0A8X7VDM8"/>
<keyword evidence="2" id="KW-1185">Reference proteome</keyword>
<accession>A0A8X7VDM8</accession>
<sequence length="192" mass="21675">MSLSLLEHNYEEVFSMALDTDDATLGWLLSKVEGLQRFFPVDKKNIQSLLVRLAPLVTAEAGEYSYVFSLWFEVMLKKAVVSGLEITKEVREAKEHIEKKHQREFASIGLAVHLNVESHLGAMELFMRQHCLGTRRLKAVSWSGKSVSSNVTRRRNLRVAAEVKFVNAEEAKQLIAENSTVTQTSSSITIDH</sequence>